<evidence type="ECO:0000313" key="1">
    <source>
        <dbReference type="EMBL" id="KYN13435.1"/>
    </source>
</evidence>
<dbReference type="Proteomes" id="UP000078492">
    <property type="component" value="Unassembled WGS sequence"/>
</dbReference>
<protein>
    <submittedName>
        <fullName evidence="1">Uncharacterized protein</fullName>
    </submittedName>
</protein>
<proteinExistence type="predicted"/>
<reference evidence="1 2" key="1">
    <citation type="submission" date="2015-09" db="EMBL/GenBank/DDBJ databases">
        <title>Trachymyrmex cornetzi WGS genome.</title>
        <authorList>
            <person name="Nygaard S."/>
            <person name="Hu H."/>
            <person name="Boomsma J."/>
            <person name="Zhang G."/>
        </authorList>
    </citation>
    <scope>NUCLEOTIDE SEQUENCE [LARGE SCALE GENOMIC DNA]</scope>
    <source>
        <strain evidence="1">Tcor2-1</strain>
        <tissue evidence="1">Whole body</tissue>
    </source>
</reference>
<organism evidence="1 2">
    <name type="scientific">Trachymyrmex cornetzi</name>
    <dbReference type="NCBI Taxonomy" id="471704"/>
    <lineage>
        <taxon>Eukaryota</taxon>
        <taxon>Metazoa</taxon>
        <taxon>Ecdysozoa</taxon>
        <taxon>Arthropoda</taxon>
        <taxon>Hexapoda</taxon>
        <taxon>Insecta</taxon>
        <taxon>Pterygota</taxon>
        <taxon>Neoptera</taxon>
        <taxon>Endopterygota</taxon>
        <taxon>Hymenoptera</taxon>
        <taxon>Apocrita</taxon>
        <taxon>Aculeata</taxon>
        <taxon>Formicoidea</taxon>
        <taxon>Formicidae</taxon>
        <taxon>Myrmicinae</taxon>
        <taxon>Trachymyrmex</taxon>
    </lineage>
</organism>
<name>A0A195DKM9_9HYME</name>
<accession>A0A195DKM9</accession>
<dbReference type="AlphaFoldDB" id="A0A195DKM9"/>
<dbReference type="EMBL" id="KQ980765">
    <property type="protein sequence ID" value="KYN13435.1"/>
    <property type="molecule type" value="Genomic_DNA"/>
</dbReference>
<keyword evidence="2" id="KW-1185">Reference proteome</keyword>
<sequence length="53" mass="5623">MEDTSPVLAGPTLALAVLILDLLDVNSKSLSKSSWLTELDAIPVISLQRKTSA</sequence>
<gene>
    <name evidence="1" type="ORF">ALC57_14448</name>
</gene>
<evidence type="ECO:0000313" key="2">
    <source>
        <dbReference type="Proteomes" id="UP000078492"/>
    </source>
</evidence>